<evidence type="ECO:0000313" key="5">
    <source>
        <dbReference type="Proteomes" id="UP001392437"/>
    </source>
</evidence>
<gene>
    <name evidence="4" type="ORF">PG999_000097</name>
</gene>
<dbReference type="PANTHER" id="PTHR10039:SF5">
    <property type="entry name" value="NACHT DOMAIN-CONTAINING PROTEIN"/>
    <property type="match status" value="1"/>
</dbReference>
<reference evidence="4 5" key="1">
    <citation type="submission" date="2023-01" db="EMBL/GenBank/DDBJ databases">
        <title>Analysis of 21 Apiospora genomes using comparative genomics revels a genus with tremendous synthesis potential of carbohydrate active enzymes and secondary metabolites.</title>
        <authorList>
            <person name="Sorensen T."/>
        </authorList>
    </citation>
    <scope>NUCLEOTIDE SEQUENCE [LARGE SCALE GENOMIC DNA]</scope>
    <source>
        <strain evidence="4 5">CBS 117206</strain>
    </source>
</reference>
<dbReference type="Gene3D" id="3.40.50.300">
    <property type="entry name" value="P-loop containing nucleotide triphosphate hydrolases"/>
    <property type="match status" value="1"/>
</dbReference>
<dbReference type="PANTHER" id="PTHR10039">
    <property type="entry name" value="AMELOGENIN"/>
    <property type="match status" value="1"/>
</dbReference>
<evidence type="ECO:0000313" key="4">
    <source>
        <dbReference type="EMBL" id="KAK8131924.1"/>
    </source>
</evidence>
<dbReference type="InterPro" id="IPR056884">
    <property type="entry name" value="NPHP3-like_N"/>
</dbReference>
<evidence type="ECO:0000259" key="2">
    <source>
        <dbReference type="Pfam" id="PF24883"/>
    </source>
</evidence>
<sequence>MEALAAIGLASNILQFIEFSVTLVSESNEIRQSISGTTKEFDDLENMCEYVGRLSADLEKASPLHNSSARCSIRAEYDLIQLARKCQKTTNALHSDLKALHLGGHHRGKGASFRRALKVTLGRSRIKTLEKDVERCRVDLMQCLMVITSLQEITALAQNINLQAAMIQDTQKDNEVLLESLRHQLALINAKSDRRWMLEHSIVETLHYDALYVRHDSIPDAHVKTFHWILERRARNKRGAVQPRSTFLTWLTKGDGLYWISGKPGSGKSTLMKFIAGHAQTRDALGKWAGSADCTVAAYYFWSAGTSLQKTIEGLLRSLLFDIFTQKPQLMQIAVPDLWYAQNGSLSARQHDPQSFQVQRHWSVSKMTAALRRLASDTSVNHRFCIFIDGLDEYHGEHLDVIQVVKSLAEGRNFKLCVSSRPWNVFEDSLGGELVKKLYVHDLTAHDIQEYTSSTLGEDSNWKAGSLIDPRYQSLINTITSRAHGVFLWVLLVVRSILEGVRDGDSIYLLEQRLERIPRDLEPFFRQILSSVSSLYYRQMALYFRVALEAMQPLTLMHYYYLDQCFESRQSVFDAPVRPIDNHDIFVRHSTMRRRINARCKGLLEIHLIPSETRPYLAHQVTFLHRTVRDYLRTDEMTMYLENILGDYPVNTTMLTAFIGMLRALPTSGKVGTLFQEALVYAHRAEKEDPENAMISVEELHEIISERAFLPSESTQMARDAVGNGLCDFVAECINARLSGFQDVTKLIGYALESSRSMNQGQADMTAMIRLLLTKATHTACIDTQTWVDHIYHLSRILEWTKSNLDFVKRQKRILDLVLPWVEEVDGKYDENVAWGHLLVAVGAYDWVATPKAVIDAHVELSLAVFAHGADPDACYHYSTVFSAVCNLVRHRSPGIEAENRGWVPPQKRARWRITSEILAKLIEAMVKAGADLDGLDEKELQSVFPRPTASHLIATIRHGKQSQARRETSTTEQPMGWVKWAASWVWRR</sequence>
<dbReference type="EMBL" id="JAQQWP010000001">
    <property type="protein sequence ID" value="KAK8131924.1"/>
    <property type="molecule type" value="Genomic_DNA"/>
</dbReference>
<evidence type="ECO:0000256" key="1">
    <source>
        <dbReference type="ARBA" id="ARBA00022737"/>
    </source>
</evidence>
<feature type="domain" description="DUF7791" evidence="3">
    <location>
        <begin position="531"/>
        <end position="668"/>
    </location>
</feature>
<evidence type="ECO:0008006" key="6">
    <source>
        <dbReference type="Google" id="ProtNLM"/>
    </source>
</evidence>
<dbReference type="SUPFAM" id="SSF52540">
    <property type="entry name" value="P-loop containing nucleoside triphosphate hydrolases"/>
    <property type="match status" value="1"/>
</dbReference>
<evidence type="ECO:0000259" key="3">
    <source>
        <dbReference type="Pfam" id="PF25053"/>
    </source>
</evidence>
<dbReference type="AlphaFoldDB" id="A0AAW0RAU1"/>
<proteinExistence type="predicted"/>
<feature type="domain" description="Nephrocystin 3-like N-terminal" evidence="2">
    <location>
        <begin position="245"/>
        <end position="421"/>
    </location>
</feature>
<name>A0AAW0RAU1_9PEZI</name>
<comment type="caution">
    <text evidence="4">The sequence shown here is derived from an EMBL/GenBank/DDBJ whole genome shotgun (WGS) entry which is preliminary data.</text>
</comment>
<dbReference type="InterPro" id="IPR027417">
    <property type="entry name" value="P-loop_NTPase"/>
</dbReference>
<dbReference type="InterPro" id="IPR056693">
    <property type="entry name" value="DUF7791"/>
</dbReference>
<organism evidence="4 5">
    <name type="scientific">Apiospora kogelbergensis</name>
    <dbReference type="NCBI Taxonomy" id="1337665"/>
    <lineage>
        <taxon>Eukaryota</taxon>
        <taxon>Fungi</taxon>
        <taxon>Dikarya</taxon>
        <taxon>Ascomycota</taxon>
        <taxon>Pezizomycotina</taxon>
        <taxon>Sordariomycetes</taxon>
        <taxon>Xylariomycetidae</taxon>
        <taxon>Amphisphaeriales</taxon>
        <taxon>Apiosporaceae</taxon>
        <taxon>Apiospora</taxon>
    </lineage>
</organism>
<protein>
    <recommendedName>
        <fullName evidence="6">NACHT domain-containing protein</fullName>
    </recommendedName>
</protein>
<dbReference type="Proteomes" id="UP001392437">
    <property type="component" value="Unassembled WGS sequence"/>
</dbReference>
<dbReference type="Pfam" id="PF24883">
    <property type="entry name" value="NPHP3_N"/>
    <property type="match status" value="1"/>
</dbReference>
<accession>A0AAW0RAU1</accession>
<keyword evidence="1" id="KW-0677">Repeat</keyword>
<dbReference type="Pfam" id="PF25053">
    <property type="entry name" value="DUF7791"/>
    <property type="match status" value="1"/>
</dbReference>
<keyword evidence="5" id="KW-1185">Reference proteome</keyword>